<dbReference type="RefSeq" id="XP_030388046.1">
    <property type="nucleotide sequence ID" value="XM_030532186.1"/>
</dbReference>
<dbReference type="Proteomes" id="UP000504634">
    <property type="component" value="Unplaced"/>
</dbReference>
<dbReference type="GeneID" id="115634461"/>
<sequence length="822" mass="93217">MPARKRKAGNAAEPVGNVPDNFEVEVGSDDTDEELMNFLFNGSFLDSKKNPTGEGQSKENGNLDIEPEEVIPNKFLIGGVVVNFGSKDDEPDSKDTVRVIELPSKTKSKKSRKRSSNKRRKEKHASKIDDLFETPELKLPPEHQWLMDKNFRPISPLPDNVALDLPSSEEIWKNYEALQRGAKDDEIMWPISLIQKNRDDNVQNENNAIEPQMVEEQVNESETEDMEIETLNEIENLSMNWPMKLQENLQQFEESNCNIINTGSLELGLDEERTMAEWIKSELLNEPLSDIEEFDVLLSMARNQEQNGAALYELLRPKLQTAGPLKEVRKCPPKALVSFFEEQSKSAQQKPPLQPANVSSKQIPPAGNPTIVPVNVQGPTQRSGAAVKSIDKTVLNNWKQNKCAESSSTVDGTTVVKDSPKEQTAIALPKLVEVQQHIEKPEEVPSPFPTETKLNLNSDNPVPQSEEIAISNWLQQCEQAISQQLQTQWQQVVKASDPKTSPEESSSSSAIDFEREITTLNQHKLPGTQETQTGTINDDKWLGSYQNMLHSMDDTIDSKAREFRDPQLKRLRSKQVVNIKRSLLMPALPLHLEQQPEQGPQQIRIMRPIRRRCDRDTLDIEIKYVRMFCTFELNRELDLKMTVKKLDDAVYNSDIDVIEKHYGSTQMAWIWPNGSVMIINGRSQAALRQARIQLSDRLVGAGHYGVNSISNLQQYRLMSWANYPWRIDVYGLCEAYALTTEPRCGSSRFMYFVDKSFPAVAARVYETGMVHVFAMTIVLADEMLAKLYLITANFRAPDKKKKPNQPGPDEIQEDDALEQCTV</sequence>
<accession>A0A6J2UHY1</accession>
<evidence type="ECO:0000313" key="2">
    <source>
        <dbReference type="Proteomes" id="UP000504634"/>
    </source>
</evidence>
<dbReference type="SUPFAM" id="SSF55945">
    <property type="entry name" value="TATA-box binding protein-like"/>
    <property type="match status" value="1"/>
</dbReference>
<feature type="region of interest" description="Disordered" evidence="1">
    <location>
        <begin position="1"/>
        <end position="22"/>
    </location>
</feature>
<feature type="region of interest" description="Disordered" evidence="1">
    <location>
        <begin position="798"/>
        <end position="822"/>
    </location>
</feature>
<dbReference type="AlphaFoldDB" id="A0A6J2UHY1"/>
<dbReference type="CTD" id="40109"/>
<feature type="compositionally biased region" description="Polar residues" evidence="1">
    <location>
        <begin position="345"/>
        <end position="362"/>
    </location>
</feature>
<feature type="compositionally biased region" description="Basic residues" evidence="1">
    <location>
        <begin position="106"/>
        <end position="124"/>
    </location>
</feature>
<reference evidence="3" key="1">
    <citation type="submission" date="2025-08" db="UniProtKB">
        <authorList>
            <consortium name="RefSeq"/>
        </authorList>
    </citation>
    <scope>IDENTIFICATION</scope>
    <source>
        <strain evidence="3">11010-0011.00</strain>
        <tissue evidence="3">Whole body</tissue>
    </source>
</reference>
<feature type="region of interest" description="Disordered" evidence="1">
    <location>
        <begin position="342"/>
        <end position="370"/>
    </location>
</feature>
<organism evidence="2 3">
    <name type="scientific">Drosophila lebanonensis</name>
    <name type="common">Fruit fly</name>
    <name type="synonym">Scaptodrosophila lebanonensis</name>
    <dbReference type="NCBI Taxonomy" id="7225"/>
    <lineage>
        <taxon>Eukaryota</taxon>
        <taxon>Metazoa</taxon>
        <taxon>Ecdysozoa</taxon>
        <taxon>Arthropoda</taxon>
        <taxon>Hexapoda</taxon>
        <taxon>Insecta</taxon>
        <taxon>Pterygota</taxon>
        <taxon>Neoptera</taxon>
        <taxon>Endopterygota</taxon>
        <taxon>Diptera</taxon>
        <taxon>Brachycera</taxon>
        <taxon>Muscomorpha</taxon>
        <taxon>Ephydroidea</taxon>
        <taxon>Drosophilidae</taxon>
        <taxon>Scaptodrosophila</taxon>
    </lineage>
</organism>
<feature type="compositionally biased region" description="Acidic residues" evidence="1">
    <location>
        <begin position="810"/>
        <end position="822"/>
    </location>
</feature>
<dbReference type="OrthoDB" id="7883760at2759"/>
<feature type="region of interest" description="Disordered" evidence="1">
    <location>
        <begin position="86"/>
        <end position="126"/>
    </location>
</feature>
<evidence type="ECO:0000313" key="3">
    <source>
        <dbReference type="RefSeq" id="XP_030388046.1"/>
    </source>
</evidence>
<feature type="region of interest" description="Disordered" evidence="1">
    <location>
        <begin position="43"/>
        <end position="67"/>
    </location>
</feature>
<name>A0A6J2UHY1_DROLE</name>
<proteinExistence type="predicted"/>
<protein>
    <submittedName>
        <fullName evidence="3">Uncharacterized protein LOC115634461</fullName>
    </submittedName>
</protein>
<gene>
    <name evidence="3" type="primary">LOC115634461</name>
</gene>
<evidence type="ECO:0000256" key="1">
    <source>
        <dbReference type="SAM" id="MobiDB-lite"/>
    </source>
</evidence>
<keyword evidence="2" id="KW-1185">Reference proteome</keyword>